<gene>
    <name evidence="2" type="ORF">GJU41_09860</name>
</gene>
<accession>A0A6I2M847</accession>
<proteinExistence type="predicted"/>
<dbReference type="Proteomes" id="UP000441585">
    <property type="component" value="Unassembled WGS sequence"/>
</dbReference>
<evidence type="ECO:0000313" key="3">
    <source>
        <dbReference type="Proteomes" id="UP000441585"/>
    </source>
</evidence>
<evidence type="ECO:0000313" key="2">
    <source>
        <dbReference type="EMBL" id="MRX54278.1"/>
    </source>
</evidence>
<sequence>MKHKFAAQLYTLRNEIQNDFPGTLRVLKQMGWEAVQMDGLYGYSPEEIAGVLNETGLKTAGMHVSLDRLKHELDDVLKEAKLFQTEEIILPYLDDHLKNEEGYISVRKDLLAISAKAVPQGFRIGYHHHDFEFKTEIDGEYALDYLLAPPEIFPEIDTYWVKKAGLDPLSYIRRFPNQMPILHLKDMTSDGKGNFAEIGAGCIDFEPILKWGEQNGAEWYAVEQDICEGSPFDSLEQSLAYLIKLTAKWQTNEG</sequence>
<protein>
    <submittedName>
        <fullName evidence="2">TIM barrel protein</fullName>
    </submittedName>
</protein>
<dbReference type="InterPro" id="IPR050312">
    <property type="entry name" value="IolE/XylAMocC-like"/>
</dbReference>
<dbReference type="EMBL" id="WKKF01000002">
    <property type="protein sequence ID" value="MRX54278.1"/>
    <property type="molecule type" value="Genomic_DNA"/>
</dbReference>
<dbReference type="InterPro" id="IPR013022">
    <property type="entry name" value="Xyl_isomerase-like_TIM-brl"/>
</dbReference>
<feature type="domain" description="Xylose isomerase-like TIM barrel" evidence="1">
    <location>
        <begin position="25"/>
        <end position="242"/>
    </location>
</feature>
<evidence type="ECO:0000259" key="1">
    <source>
        <dbReference type="Pfam" id="PF01261"/>
    </source>
</evidence>
<dbReference type="RefSeq" id="WP_154318485.1">
    <property type="nucleotide sequence ID" value="NZ_CAJGAA010000002.1"/>
</dbReference>
<dbReference type="Pfam" id="PF01261">
    <property type="entry name" value="AP_endonuc_2"/>
    <property type="match status" value="1"/>
</dbReference>
<name>A0A6I2M847_9BACI</name>
<dbReference type="PANTHER" id="PTHR12110:SF41">
    <property type="entry name" value="INOSOSE DEHYDRATASE"/>
    <property type="match status" value="1"/>
</dbReference>
<dbReference type="Gene3D" id="3.20.20.150">
    <property type="entry name" value="Divalent-metal-dependent TIM barrel enzymes"/>
    <property type="match status" value="1"/>
</dbReference>
<keyword evidence="3" id="KW-1185">Reference proteome</keyword>
<reference evidence="2 3" key="1">
    <citation type="submission" date="2019-11" db="EMBL/GenBank/DDBJ databases">
        <title>Bacillus idriensis genome.</title>
        <authorList>
            <person name="Konopka E.N."/>
            <person name="Newman J.D."/>
        </authorList>
    </citation>
    <scope>NUCLEOTIDE SEQUENCE [LARGE SCALE GENOMIC DNA]</scope>
    <source>
        <strain evidence="2 3">DSM 19097</strain>
    </source>
</reference>
<comment type="caution">
    <text evidence="2">The sequence shown here is derived from an EMBL/GenBank/DDBJ whole genome shotgun (WGS) entry which is preliminary data.</text>
</comment>
<dbReference type="SUPFAM" id="SSF51658">
    <property type="entry name" value="Xylose isomerase-like"/>
    <property type="match status" value="1"/>
</dbReference>
<dbReference type="PANTHER" id="PTHR12110">
    <property type="entry name" value="HYDROXYPYRUVATE ISOMERASE"/>
    <property type="match status" value="1"/>
</dbReference>
<dbReference type="AlphaFoldDB" id="A0A6I2M847"/>
<organism evidence="2 3">
    <name type="scientific">Metabacillus idriensis</name>
    <dbReference type="NCBI Taxonomy" id="324768"/>
    <lineage>
        <taxon>Bacteria</taxon>
        <taxon>Bacillati</taxon>
        <taxon>Bacillota</taxon>
        <taxon>Bacilli</taxon>
        <taxon>Bacillales</taxon>
        <taxon>Bacillaceae</taxon>
        <taxon>Metabacillus</taxon>
    </lineage>
</organism>
<dbReference type="InterPro" id="IPR036237">
    <property type="entry name" value="Xyl_isomerase-like_sf"/>
</dbReference>